<dbReference type="EMBL" id="DROD01000529">
    <property type="protein sequence ID" value="HHJ53171.1"/>
    <property type="molecule type" value="Genomic_DNA"/>
</dbReference>
<proteinExistence type="predicted"/>
<evidence type="ECO:0000313" key="1">
    <source>
        <dbReference type="EMBL" id="HHJ53171.1"/>
    </source>
</evidence>
<dbReference type="Gene3D" id="2.60.40.10">
    <property type="entry name" value="Immunoglobulins"/>
    <property type="match status" value="1"/>
</dbReference>
<protein>
    <recommendedName>
        <fullName evidence="2">T9SS type A sorting domain-containing protein</fullName>
    </recommendedName>
</protein>
<dbReference type="InterPro" id="IPR013783">
    <property type="entry name" value="Ig-like_fold"/>
</dbReference>
<evidence type="ECO:0008006" key="2">
    <source>
        <dbReference type="Google" id="ProtNLM"/>
    </source>
</evidence>
<organism evidence="1">
    <name type="scientific">Caldithrix abyssi</name>
    <dbReference type="NCBI Taxonomy" id="187145"/>
    <lineage>
        <taxon>Bacteria</taxon>
        <taxon>Pseudomonadati</taxon>
        <taxon>Calditrichota</taxon>
        <taxon>Calditrichia</taxon>
        <taxon>Calditrichales</taxon>
        <taxon>Calditrichaceae</taxon>
        <taxon>Caldithrix</taxon>
    </lineage>
</organism>
<comment type="caution">
    <text evidence="1">The sequence shown here is derived from an EMBL/GenBank/DDBJ whole genome shotgun (WGS) entry which is preliminary data.</text>
</comment>
<accession>A0A7V5PQ39</accession>
<gene>
    <name evidence="1" type="ORF">ENJ89_08250</name>
</gene>
<sequence>MKERSSLPDNQYYSPDAVSHQDFVADYSDTNTYIPGTTTQIYGHNPLGIAVHQESYAWNFPFADDFVILNYKITNVWKDTLREVYVGLWADLVVRNVNITPPRIGAPFYQHAAVGYKDNADMKMIYCYDYNGDPGYTDSYVSICFLGADPTENDHTYKGKVTHNWWLFSGGIEEYEQPPREEALRYERMKTSFPDNIYWQNLYERPGNWMSLISTGPFEKIAPGETIDVVFAVVCAKKAGFNPSTVDDDAAKANLFNNIQWAQKAYYGEDSNHNGVLDYLGTDSTEDVNGNGKLDRYILPTPPTPPIVKIIPGNEKVTILWDNSSERSVDLISKNHDFEGYRVYRSFLNDDRSAQGIFNSMQRIREFDVKDGRFYDTGFDEIRLPEPLHGTFTDPQTGETKDVEYNYKLEITGLHNGWQYAFAVTAFDSGDASISLPSLESSRLQNVIVVTPGTPAPKANEKREIGVYPNPYRTNALWDGTQERQRKIYFYNLPAHCEVRIYTLAGDMVGSFKHDAATYHGQDAQWYQRFGNFGSNVQTLFPSGEHAWDLVTESDQALATGLYLFSVKDLDTGKIYTGKFVIIK</sequence>
<name>A0A7V5PQ39_CALAY</name>
<dbReference type="AlphaFoldDB" id="A0A7V5PQ39"/>
<dbReference type="Proteomes" id="UP000886124">
    <property type="component" value="Unassembled WGS sequence"/>
</dbReference>
<reference evidence="1" key="1">
    <citation type="journal article" date="2020" name="mSystems">
        <title>Genome- and Community-Level Interaction Insights into Carbon Utilization and Element Cycling Functions of Hydrothermarchaeota in Hydrothermal Sediment.</title>
        <authorList>
            <person name="Zhou Z."/>
            <person name="Liu Y."/>
            <person name="Xu W."/>
            <person name="Pan J."/>
            <person name="Luo Z.H."/>
            <person name="Li M."/>
        </authorList>
    </citation>
    <scope>NUCLEOTIDE SEQUENCE [LARGE SCALE GENOMIC DNA]</scope>
    <source>
        <strain evidence="1">HyVt-527</strain>
    </source>
</reference>